<dbReference type="InterPro" id="IPR036084">
    <property type="entry name" value="Ser_inhib-like_sf"/>
</dbReference>
<dbReference type="Gene3D" id="2.10.25.10">
    <property type="entry name" value="Laminin"/>
    <property type="match status" value="1"/>
</dbReference>
<dbReference type="FunFam" id="2.10.25.10:FF:000055">
    <property type="entry name" value="alpha-tectorin isoform X1"/>
    <property type="match status" value="1"/>
</dbReference>
<dbReference type="OrthoDB" id="9909036at2759"/>
<organism evidence="5 6">
    <name type="scientific">Microcaecilia unicolor</name>
    <dbReference type="NCBI Taxonomy" id="1415580"/>
    <lineage>
        <taxon>Eukaryota</taxon>
        <taxon>Metazoa</taxon>
        <taxon>Chordata</taxon>
        <taxon>Craniata</taxon>
        <taxon>Vertebrata</taxon>
        <taxon>Euteleostomi</taxon>
        <taxon>Amphibia</taxon>
        <taxon>Gymnophiona</taxon>
        <taxon>Siphonopidae</taxon>
        <taxon>Microcaecilia</taxon>
    </lineage>
</organism>
<dbReference type="InterPro" id="IPR002919">
    <property type="entry name" value="TIL_dom"/>
</dbReference>
<protein>
    <submittedName>
        <fullName evidence="6">SCO-spondin-like isoform X1</fullName>
    </submittedName>
</protein>
<evidence type="ECO:0000313" key="6">
    <source>
        <dbReference type="RefSeq" id="XP_030065589.1"/>
    </source>
</evidence>
<dbReference type="InterPro" id="IPR051368">
    <property type="entry name" value="SerProtInhib-TIL_Domain"/>
</dbReference>
<dbReference type="RefSeq" id="XP_030065589.1">
    <property type="nucleotide sequence ID" value="XM_030209729.1"/>
</dbReference>
<dbReference type="GeneID" id="115474306"/>
<feature type="domain" description="TIL" evidence="4">
    <location>
        <begin position="98"/>
        <end position="154"/>
    </location>
</feature>
<evidence type="ECO:0000256" key="3">
    <source>
        <dbReference type="SAM" id="SignalP"/>
    </source>
</evidence>
<evidence type="ECO:0000259" key="4">
    <source>
        <dbReference type="Pfam" id="PF01826"/>
    </source>
</evidence>
<dbReference type="Proteomes" id="UP000515156">
    <property type="component" value="Chromosome 7"/>
</dbReference>
<dbReference type="PANTHER" id="PTHR23259:SF70">
    <property type="entry name" value="ACCESSORY GLAND PROTEIN ACP62F-RELATED"/>
    <property type="match status" value="1"/>
</dbReference>
<evidence type="ECO:0000256" key="2">
    <source>
        <dbReference type="ARBA" id="ARBA00023157"/>
    </source>
</evidence>
<name>A0A6P7YR18_9AMPH</name>
<sequence length="159" mass="17011">MVSGDLGKEEVKLSMMKTSSAAFLFLVLALPLLLVSGMPTSTTGCIPTDGQGGCRSYGKAEMVQIRDRSLEARGAGAQVASRRNGHGRVGHHDPEENCPPDMYYDSCGTTCPEACDNINLTMICTMMCVPGCFCQDGYVMICTGNDTCVPESECDIEMC</sequence>
<dbReference type="GO" id="GO:0030414">
    <property type="term" value="F:peptidase inhibitor activity"/>
    <property type="evidence" value="ECO:0007669"/>
    <property type="project" value="UniProtKB-KW"/>
</dbReference>
<reference evidence="6" key="1">
    <citation type="submission" date="2025-08" db="UniProtKB">
        <authorList>
            <consortium name="RefSeq"/>
        </authorList>
    </citation>
    <scope>IDENTIFICATION</scope>
</reference>
<dbReference type="InParanoid" id="A0A6P7YR18"/>
<evidence type="ECO:0000256" key="1">
    <source>
        <dbReference type="ARBA" id="ARBA00022690"/>
    </source>
</evidence>
<dbReference type="Pfam" id="PF01826">
    <property type="entry name" value="TIL"/>
    <property type="match status" value="1"/>
</dbReference>
<keyword evidence="3" id="KW-0732">Signal</keyword>
<evidence type="ECO:0000313" key="5">
    <source>
        <dbReference type="Proteomes" id="UP000515156"/>
    </source>
</evidence>
<dbReference type="SUPFAM" id="SSF57567">
    <property type="entry name" value="Serine protease inhibitors"/>
    <property type="match status" value="1"/>
</dbReference>
<keyword evidence="2" id="KW-1015">Disulfide bond</keyword>
<accession>A0A6P7YR18</accession>
<keyword evidence="1" id="KW-0646">Protease inhibitor</keyword>
<dbReference type="AlphaFoldDB" id="A0A6P7YR18"/>
<feature type="signal peptide" evidence="3">
    <location>
        <begin position="1"/>
        <end position="37"/>
    </location>
</feature>
<proteinExistence type="predicted"/>
<dbReference type="PANTHER" id="PTHR23259">
    <property type="entry name" value="RIDDLE"/>
    <property type="match status" value="1"/>
</dbReference>
<feature type="chain" id="PRO_5027610689" evidence="3">
    <location>
        <begin position="38"/>
        <end position="159"/>
    </location>
</feature>
<dbReference type="KEGG" id="muo:115474306"/>
<gene>
    <name evidence="6" type="primary">LOC115474306</name>
</gene>
<dbReference type="CDD" id="cd19941">
    <property type="entry name" value="TIL"/>
    <property type="match status" value="1"/>
</dbReference>
<keyword evidence="5" id="KW-1185">Reference proteome</keyword>